<dbReference type="GO" id="GO:0010181">
    <property type="term" value="F:FMN binding"/>
    <property type="evidence" value="ECO:0007669"/>
    <property type="project" value="InterPro"/>
</dbReference>
<evidence type="ECO:0000256" key="2">
    <source>
        <dbReference type="ARBA" id="ARBA00022630"/>
    </source>
</evidence>
<comment type="similarity">
    <text evidence="1">Belongs to the NADH:flavin oxidoreductase/NADH oxidase family.</text>
</comment>
<evidence type="ECO:0000313" key="7">
    <source>
        <dbReference type="Proteomes" id="UP001301958"/>
    </source>
</evidence>
<dbReference type="Pfam" id="PF00724">
    <property type="entry name" value="Oxidored_FMN"/>
    <property type="match status" value="1"/>
</dbReference>
<keyword evidence="4" id="KW-0560">Oxidoreductase</keyword>
<evidence type="ECO:0000256" key="1">
    <source>
        <dbReference type="ARBA" id="ARBA00005979"/>
    </source>
</evidence>
<dbReference type="InterPro" id="IPR001155">
    <property type="entry name" value="OxRdtase_FMN_N"/>
</dbReference>
<keyword evidence="7" id="KW-1185">Reference proteome</keyword>
<organism evidence="6 7">
    <name type="scientific">Podospora fimiseda</name>
    <dbReference type="NCBI Taxonomy" id="252190"/>
    <lineage>
        <taxon>Eukaryota</taxon>
        <taxon>Fungi</taxon>
        <taxon>Dikarya</taxon>
        <taxon>Ascomycota</taxon>
        <taxon>Pezizomycotina</taxon>
        <taxon>Sordariomycetes</taxon>
        <taxon>Sordariomycetidae</taxon>
        <taxon>Sordariales</taxon>
        <taxon>Podosporaceae</taxon>
        <taxon>Podospora</taxon>
    </lineage>
</organism>
<evidence type="ECO:0000313" key="6">
    <source>
        <dbReference type="EMBL" id="KAK4226391.1"/>
    </source>
</evidence>
<dbReference type="Gene3D" id="3.20.20.70">
    <property type="entry name" value="Aldolase class I"/>
    <property type="match status" value="1"/>
</dbReference>
<dbReference type="PANTHER" id="PTHR43656:SF2">
    <property type="entry name" value="BINDING OXIDOREDUCTASE, PUTATIVE (AFU_ORTHOLOGUE AFUA_2G08260)-RELATED"/>
    <property type="match status" value="1"/>
</dbReference>
<protein>
    <submittedName>
        <fullName evidence="6">NADH oxidase 3</fullName>
    </submittedName>
</protein>
<dbReference type="SUPFAM" id="SSF51395">
    <property type="entry name" value="FMN-linked oxidoreductases"/>
    <property type="match status" value="1"/>
</dbReference>
<dbReference type="EMBL" id="MU865348">
    <property type="protein sequence ID" value="KAK4226391.1"/>
    <property type="molecule type" value="Genomic_DNA"/>
</dbReference>
<name>A0AAN7BN52_9PEZI</name>
<accession>A0AAN7BN52</accession>
<proteinExistence type="inferred from homology"/>
<sequence>MAPSLTNLKISRPLTLKSGLVLPNRLVKAAMAEWLCDFETKLPSERLNSLSKFWAKGGWGMLITGNIEIDPRHMGSPDDVAIDPNQPIDDILPYFTRWAESFRGSSSFDDNEKRTPVLVQINHPGRQSPRGAGSRGFFEQSVAPSAVPINWGPGVLPWLIRTLVFGTPRELLESEIEEIVRNFAHSARVLAEAGFDGVQIHAAHGYLLSQFLSKETNLRGDKYGGNAEKRATVVVEVIEAVKEATRGFKGFTVGIKVNSADFEREGEMEDVVKQLKLIVEAGVDFVEVSGGTYENPSMSYGLEGKKSERTKAREAFFLEFSSLARRELPEVPLMVTGGFTTRLGMEAAVAQGDCELVGLGRPAVLNPTLPNNTIFNKEVKDEDAKVYRRKNEPSWLIRQLGIKAVGAGADTTWYTKQLQNLASS</sequence>
<keyword evidence="2" id="KW-0285">Flavoprotein</keyword>
<evidence type="ECO:0000256" key="4">
    <source>
        <dbReference type="ARBA" id="ARBA00023002"/>
    </source>
</evidence>
<dbReference type="InterPro" id="IPR013785">
    <property type="entry name" value="Aldolase_TIM"/>
</dbReference>
<evidence type="ECO:0000259" key="5">
    <source>
        <dbReference type="Pfam" id="PF00724"/>
    </source>
</evidence>
<dbReference type="GO" id="GO:0016491">
    <property type="term" value="F:oxidoreductase activity"/>
    <property type="evidence" value="ECO:0007669"/>
    <property type="project" value="UniProtKB-KW"/>
</dbReference>
<reference evidence="6" key="1">
    <citation type="journal article" date="2023" name="Mol. Phylogenet. Evol.">
        <title>Genome-scale phylogeny and comparative genomics of the fungal order Sordariales.</title>
        <authorList>
            <person name="Hensen N."/>
            <person name="Bonometti L."/>
            <person name="Westerberg I."/>
            <person name="Brannstrom I.O."/>
            <person name="Guillou S."/>
            <person name="Cros-Aarteil S."/>
            <person name="Calhoun S."/>
            <person name="Haridas S."/>
            <person name="Kuo A."/>
            <person name="Mondo S."/>
            <person name="Pangilinan J."/>
            <person name="Riley R."/>
            <person name="LaButti K."/>
            <person name="Andreopoulos B."/>
            <person name="Lipzen A."/>
            <person name="Chen C."/>
            <person name="Yan M."/>
            <person name="Daum C."/>
            <person name="Ng V."/>
            <person name="Clum A."/>
            <person name="Steindorff A."/>
            <person name="Ohm R.A."/>
            <person name="Martin F."/>
            <person name="Silar P."/>
            <person name="Natvig D.O."/>
            <person name="Lalanne C."/>
            <person name="Gautier V."/>
            <person name="Ament-Velasquez S.L."/>
            <person name="Kruys A."/>
            <person name="Hutchinson M.I."/>
            <person name="Powell A.J."/>
            <person name="Barry K."/>
            <person name="Miller A.N."/>
            <person name="Grigoriev I.V."/>
            <person name="Debuchy R."/>
            <person name="Gladieux P."/>
            <person name="Hiltunen Thoren M."/>
            <person name="Johannesson H."/>
        </authorList>
    </citation>
    <scope>NUCLEOTIDE SEQUENCE</scope>
    <source>
        <strain evidence="6">CBS 990.96</strain>
    </source>
</reference>
<reference evidence="6" key="2">
    <citation type="submission" date="2023-05" db="EMBL/GenBank/DDBJ databases">
        <authorList>
            <consortium name="Lawrence Berkeley National Laboratory"/>
            <person name="Steindorff A."/>
            <person name="Hensen N."/>
            <person name="Bonometti L."/>
            <person name="Westerberg I."/>
            <person name="Brannstrom I.O."/>
            <person name="Guillou S."/>
            <person name="Cros-Aarteil S."/>
            <person name="Calhoun S."/>
            <person name="Haridas S."/>
            <person name="Kuo A."/>
            <person name="Mondo S."/>
            <person name="Pangilinan J."/>
            <person name="Riley R."/>
            <person name="Labutti K."/>
            <person name="Andreopoulos B."/>
            <person name="Lipzen A."/>
            <person name="Chen C."/>
            <person name="Yanf M."/>
            <person name="Daum C."/>
            <person name="Ng V."/>
            <person name="Clum A."/>
            <person name="Ohm R."/>
            <person name="Martin F."/>
            <person name="Silar P."/>
            <person name="Natvig D."/>
            <person name="Lalanne C."/>
            <person name="Gautier V."/>
            <person name="Ament-Velasquez S.L."/>
            <person name="Kruys A."/>
            <person name="Hutchinson M.I."/>
            <person name="Powell A.J."/>
            <person name="Barry K."/>
            <person name="Miller A.N."/>
            <person name="Grigoriev I.V."/>
            <person name="Debuchy R."/>
            <person name="Gladieux P."/>
            <person name="Thoren M.H."/>
            <person name="Johannesson H."/>
        </authorList>
    </citation>
    <scope>NUCLEOTIDE SEQUENCE</scope>
    <source>
        <strain evidence="6">CBS 990.96</strain>
    </source>
</reference>
<dbReference type="PANTHER" id="PTHR43656">
    <property type="entry name" value="BINDING OXIDOREDUCTASE, PUTATIVE (AFU_ORTHOLOGUE AFUA_2G08260)-RELATED"/>
    <property type="match status" value="1"/>
</dbReference>
<dbReference type="InterPro" id="IPR051799">
    <property type="entry name" value="NADH_flavin_oxidoreductase"/>
</dbReference>
<comment type="caution">
    <text evidence="6">The sequence shown here is derived from an EMBL/GenBank/DDBJ whole genome shotgun (WGS) entry which is preliminary data.</text>
</comment>
<feature type="domain" description="NADH:flavin oxidoreductase/NADH oxidase N-terminal" evidence="5">
    <location>
        <begin position="12"/>
        <end position="371"/>
    </location>
</feature>
<gene>
    <name evidence="6" type="ORF">QBC38DRAFT_230127</name>
</gene>
<keyword evidence="3" id="KW-0288">FMN</keyword>
<dbReference type="Proteomes" id="UP001301958">
    <property type="component" value="Unassembled WGS sequence"/>
</dbReference>
<dbReference type="AlphaFoldDB" id="A0AAN7BN52"/>
<evidence type="ECO:0000256" key="3">
    <source>
        <dbReference type="ARBA" id="ARBA00022643"/>
    </source>
</evidence>